<dbReference type="InterPro" id="IPR003018">
    <property type="entry name" value="GAF"/>
</dbReference>
<dbReference type="EMBL" id="CP002199">
    <property type="protein sequence ID" value="ADN17787.1"/>
    <property type="molecule type" value="Genomic_DNA"/>
</dbReference>
<sequence length="399" mass="44761">MPLLTREILEAGRLYRSTGAISTKLLRQEVYRAWERSHLLGANPRAMQAEKLSSLDLDRLLNKESPLIQAVRPYAQILAQAAGKEPHAVLLSDCHAVLLDLWGDKDMVQSKSFPQPGSLLSEEVAGANGIGTPLAEGTYSQIVTAEHFIDGFYPFTCLGMPVRNLKQEIVGVLNISLQSPEHSQKFKELLLCASAGVEAELILGNLEAALSQVKAARPDDYEVLEKLRQDLVQTHHAARLRMDFSSRLIATNRIDYAQQLLQQAEQSIAIFRHRSYFWYSLASSERDSIKSIFLMDTILTLVKLLSTEATIRQVEVITPSFNEEIKITVFEKKFLRKLLRYFLAAFEKAGAKGILMLEIRKKFATKFVQINFIVMPGNNNFSSNPIVSSLTVPINKSNQ</sequence>
<keyword evidence="2" id="KW-0614">Plasmid</keyword>
<feature type="domain" description="GAF" evidence="1">
    <location>
        <begin position="67"/>
        <end position="191"/>
    </location>
</feature>
<dbReference type="RefSeq" id="WP_013334537.1">
    <property type="nucleotide sequence ID" value="NC_014533.1"/>
</dbReference>
<organism evidence="2 3">
    <name type="scientific">Gloeothece verrucosa (strain PCC 7822)</name>
    <name type="common">Cyanothece sp. (strain PCC 7822)</name>
    <dbReference type="NCBI Taxonomy" id="497965"/>
    <lineage>
        <taxon>Bacteria</taxon>
        <taxon>Bacillati</taxon>
        <taxon>Cyanobacteriota</taxon>
        <taxon>Cyanophyceae</taxon>
        <taxon>Oscillatoriophycideae</taxon>
        <taxon>Chroococcales</taxon>
        <taxon>Aphanothecaceae</taxon>
        <taxon>Gloeothece</taxon>
        <taxon>Gloeothece verrucosa</taxon>
    </lineage>
</organism>
<geneLocation type="plasmid" evidence="2 3">
    <name>Cy782201</name>
</geneLocation>
<dbReference type="OrthoDB" id="9771372at2"/>
<evidence type="ECO:0000313" key="3">
    <source>
        <dbReference type="Proteomes" id="UP000008206"/>
    </source>
</evidence>
<dbReference type="Gene3D" id="3.30.450.40">
    <property type="match status" value="1"/>
</dbReference>
<gene>
    <name evidence="2" type="ordered locus">Cyan7822_5933</name>
</gene>
<keyword evidence="3" id="KW-1185">Reference proteome</keyword>
<name>E0ULF7_GLOV7</name>
<dbReference type="Pfam" id="PF01590">
    <property type="entry name" value="GAF"/>
    <property type="match status" value="1"/>
</dbReference>
<dbReference type="AlphaFoldDB" id="E0ULF7"/>
<proteinExistence type="predicted"/>
<dbReference type="InterPro" id="IPR029016">
    <property type="entry name" value="GAF-like_dom_sf"/>
</dbReference>
<dbReference type="HOGENOM" id="CLU_692078_0_0_3"/>
<evidence type="ECO:0000259" key="1">
    <source>
        <dbReference type="Pfam" id="PF01590"/>
    </source>
</evidence>
<accession>E0ULF7</accession>
<dbReference type="Proteomes" id="UP000008206">
    <property type="component" value="Plasmid Cy782201"/>
</dbReference>
<reference evidence="3" key="1">
    <citation type="journal article" date="2011" name="MBio">
        <title>Novel metabolic attributes of the genus Cyanothece, comprising a group of unicellular nitrogen-fixing Cyanobacteria.</title>
        <authorList>
            <person name="Bandyopadhyay A."/>
            <person name="Elvitigala T."/>
            <person name="Welsh E."/>
            <person name="Stockel J."/>
            <person name="Liberton M."/>
            <person name="Min H."/>
            <person name="Sherman L.A."/>
            <person name="Pakrasi H.B."/>
        </authorList>
    </citation>
    <scope>NUCLEOTIDE SEQUENCE [LARGE SCALE GENOMIC DNA]</scope>
    <source>
        <strain evidence="3">PCC 7822</strain>
        <plasmid evidence="3">Cy782201</plasmid>
    </source>
</reference>
<evidence type="ECO:0000313" key="2">
    <source>
        <dbReference type="EMBL" id="ADN17787.1"/>
    </source>
</evidence>
<protein>
    <submittedName>
        <fullName evidence="2">Putative phytochrome sensor protein</fullName>
    </submittedName>
</protein>
<dbReference type="KEGG" id="cyj:Cyan7822_5933"/>